<dbReference type="PANTHER" id="PTHR22854:SF2">
    <property type="entry name" value="INDOLE-3-GLYCEROL-PHOSPHATE SYNTHASE"/>
    <property type="match status" value="1"/>
</dbReference>
<dbReference type="InterPro" id="IPR013798">
    <property type="entry name" value="Indole-3-glycerol_P_synth_dom"/>
</dbReference>
<evidence type="ECO:0000313" key="11">
    <source>
        <dbReference type="Proteomes" id="UP000295807"/>
    </source>
</evidence>
<dbReference type="Pfam" id="PF00218">
    <property type="entry name" value="IGPS"/>
    <property type="match status" value="1"/>
</dbReference>
<dbReference type="OrthoDB" id="9804217at2"/>
<evidence type="ECO:0000259" key="9">
    <source>
        <dbReference type="Pfam" id="PF00218"/>
    </source>
</evidence>
<dbReference type="InterPro" id="IPR011060">
    <property type="entry name" value="RibuloseP-bd_barrel"/>
</dbReference>
<dbReference type="InterPro" id="IPR013785">
    <property type="entry name" value="Aldolase_TIM"/>
</dbReference>
<evidence type="ECO:0000256" key="3">
    <source>
        <dbReference type="ARBA" id="ARBA00022605"/>
    </source>
</evidence>
<dbReference type="GO" id="GO:0004425">
    <property type="term" value="F:indole-3-glycerol-phosphate synthase activity"/>
    <property type="evidence" value="ECO:0007669"/>
    <property type="project" value="UniProtKB-UniRule"/>
</dbReference>
<evidence type="ECO:0000256" key="1">
    <source>
        <dbReference type="ARBA" id="ARBA00001633"/>
    </source>
</evidence>
<reference evidence="10 11" key="1">
    <citation type="submission" date="2019-03" db="EMBL/GenBank/DDBJ databases">
        <title>Genomic Encyclopedia of Type Strains, Phase IV (KMG-IV): sequencing the most valuable type-strain genomes for metagenomic binning, comparative biology and taxonomic classification.</title>
        <authorList>
            <person name="Goeker M."/>
        </authorList>
    </citation>
    <scope>NUCLEOTIDE SEQUENCE [LARGE SCALE GENOMIC DNA]</scope>
    <source>
        <strain evidence="10 11">DSM 21100</strain>
    </source>
</reference>
<evidence type="ECO:0000256" key="2">
    <source>
        <dbReference type="ARBA" id="ARBA00004696"/>
    </source>
</evidence>
<dbReference type="InterPro" id="IPR001468">
    <property type="entry name" value="Indole-3-GlycerolPSynthase_CS"/>
</dbReference>
<keyword evidence="3 8" id="KW-0028">Amino-acid biosynthesis</keyword>
<dbReference type="AlphaFoldDB" id="A0A4R3KNF0"/>
<keyword evidence="11" id="KW-1185">Reference proteome</keyword>
<evidence type="ECO:0000256" key="7">
    <source>
        <dbReference type="ARBA" id="ARBA00023239"/>
    </source>
</evidence>
<dbReference type="FunFam" id="3.20.20.70:FF:000024">
    <property type="entry name" value="Indole-3-glycerol phosphate synthase"/>
    <property type="match status" value="1"/>
</dbReference>
<evidence type="ECO:0000256" key="5">
    <source>
        <dbReference type="ARBA" id="ARBA00022822"/>
    </source>
</evidence>
<dbReference type="PROSITE" id="PS00614">
    <property type="entry name" value="IGPS"/>
    <property type="match status" value="1"/>
</dbReference>
<evidence type="ECO:0000256" key="8">
    <source>
        <dbReference type="HAMAP-Rule" id="MF_00134"/>
    </source>
</evidence>
<accession>A0A4R3KNF0</accession>
<keyword evidence="4 8" id="KW-0210">Decarboxylase</keyword>
<feature type="domain" description="Indole-3-glycerol phosphate synthase" evidence="9">
    <location>
        <begin position="4"/>
        <end position="254"/>
    </location>
</feature>
<dbReference type="RefSeq" id="WP_132130104.1">
    <property type="nucleotide sequence ID" value="NZ_CP042432.1"/>
</dbReference>
<evidence type="ECO:0000256" key="6">
    <source>
        <dbReference type="ARBA" id="ARBA00023141"/>
    </source>
</evidence>
<gene>
    <name evidence="8" type="primary">trpC</name>
    <name evidence="10" type="ORF">EDD80_11187</name>
</gene>
<dbReference type="NCBIfam" id="NF001377">
    <property type="entry name" value="PRK00278.2-4"/>
    <property type="match status" value="1"/>
</dbReference>
<dbReference type="CDD" id="cd00331">
    <property type="entry name" value="IGPS"/>
    <property type="match status" value="1"/>
</dbReference>
<dbReference type="GO" id="GO:0000162">
    <property type="term" value="P:L-tryptophan biosynthetic process"/>
    <property type="evidence" value="ECO:0007669"/>
    <property type="project" value="UniProtKB-UniRule"/>
</dbReference>
<dbReference type="Proteomes" id="UP000295807">
    <property type="component" value="Unassembled WGS sequence"/>
</dbReference>
<proteinExistence type="inferred from homology"/>
<dbReference type="InterPro" id="IPR045186">
    <property type="entry name" value="Indole-3-glycerol_P_synth"/>
</dbReference>
<dbReference type="Gene3D" id="3.20.20.70">
    <property type="entry name" value="Aldolase class I"/>
    <property type="match status" value="1"/>
</dbReference>
<dbReference type="UniPathway" id="UPA00035">
    <property type="reaction ID" value="UER00043"/>
</dbReference>
<evidence type="ECO:0000256" key="4">
    <source>
        <dbReference type="ARBA" id="ARBA00022793"/>
    </source>
</evidence>
<sequence>MSILDKIVSRKKEEVEANKKSLPVSRLESTSHFKRSPLSFKKALTRRGASGIIAEFKRRSPSKGLLNGHADVIATASAYELAGASALSVLTDVDFFGGSNENLEKARAAVTIPILRKDFIIDEYQLLEAKAIGADVILLIAAILSVHETEKLARFARSLGLEVLLEVHNEQELGHINHFVDVVGINNRNLNDFSTDVQTSFRLGELLPASAVKISESAISQPAVIVQLKEAGFRGFLIGETFMKEADPGKACEEFIKAVNTL</sequence>
<comment type="caution">
    <text evidence="10">The sequence shown here is derived from an EMBL/GenBank/DDBJ whole genome shotgun (WGS) entry which is preliminary data.</text>
</comment>
<comment type="similarity">
    <text evidence="8">Belongs to the TrpC family.</text>
</comment>
<keyword evidence="5 8" id="KW-0822">Tryptophan biosynthesis</keyword>
<dbReference type="GO" id="GO:0004640">
    <property type="term" value="F:phosphoribosylanthranilate isomerase activity"/>
    <property type="evidence" value="ECO:0007669"/>
    <property type="project" value="TreeGrafter"/>
</dbReference>
<dbReference type="EC" id="4.1.1.48" evidence="8"/>
<dbReference type="HAMAP" id="MF_00134_B">
    <property type="entry name" value="IGPS_B"/>
    <property type="match status" value="1"/>
</dbReference>
<comment type="pathway">
    <text evidence="2 8">Amino-acid biosynthesis; L-tryptophan biosynthesis; L-tryptophan from chorismate: step 4/5.</text>
</comment>
<name>A0A4R3KNF0_9SPHI</name>
<organism evidence="10 11">
    <name type="scientific">Anseongella ginsenosidimutans</name>
    <dbReference type="NCBI Taxonomy" id="496056"/>
    <lineage>
        <taxon>Bacteria</taxon>
        <taxon>Pseudomonadati</taxon>
        <taxon>Bacteroidota</taxon>
        <taxon>Sphingobacteriia</taxon>
        <taxon>Sphingobacteriales</taxon>
        <taxon>Sphingobacteriaceae</taxon>
        <taxon>Anseongella</taxon>
    </lineage>
</organism>
<dbReference type="PANTHER" id="PTHR22854">
    <property type="entry name" value="TRYPTOPHAN BIOSYNTHESIS PROTEIN"/>
    <property type="match status" value="1"/>
</dbReference>
<protein>
    <recommendedName>
        <fullName evidence="8">Indole-3-glycerol phosphate synthase</fullName>
        <shortName evidence="8">IGPS</shortName>
        <ecNumber evidence="8">4.1.1.48</ecNumber>
    </recommendedName>
</protein>
<dbReference type="EMBL" id="SMAD01000011">
    <property type="protein sequence ID" value="TCS85684.1"/>
    <property type="molecule type" value="Genomic_DNA"/>
</dbReference>
<dbReference type="SUPFAM" id="SSF51366">
    <property type="entry name" value="Ribulose-phoshate binding barrel"/>
    <property type="match status" value="1"/>
</dbReference>
<comment type="catalytic activity">
    <reaction evidence="1 8">
        <text>1-(2-carboxyphenylamino)-1-deoxy-D-ribulose 5-phosphate + H(+) = (1S,2R)-1-C-(indol-3-yl)glycerol 3-phosphate + CO2 + H2O</text>
        <dbReference type="Rhea" id="RHEA:23476"/>
        <dbReference type="ChEBI" id="CHEBI:15377"/>
        <dbReference type="ChEBI" id="CHEBI:15378"/>
        <dbReference type="ChEBI" id="CHEBI:16526"/>
        <dbReference type="ChEBI" id="CHEBI:58613"/>
        <dbReference type="ChEBI" id="CHEBI:58866"/>
        <dbReference type="EC" id="4.1.1.48"/>
    </reaction>
</comment>
<keyword evidence="7 8" id="KW-0456">Lyase</keyword>
<evidence type="ECO:0000313" key="10">
    <source>
        <dbReference type="EMBL" id="TCS85684.1"/>
    </source>
</evidence>
<keyword evidence="6 8" id="KW-0057">Aromatic amino acid biosynthesis</keyword>